<evidence type="ECO:0000256" key="3">
    <source>
        <dbReference type="ARBA" id="ARBA00023242"/>
    </source>
</evidence>
<keyword evidence="3" id="KW-0539">Nucleus</keyword>
<feature type="compositionally biased region" description="Low complexity" evidence="4">
    <location>
        <begin position="1615"/>
        <end position="1633"/>
    </location>
</feature>
<name>A0A7H9HRQ2_9SACH</name>
<dbReference type="Proteomes" id="UP000510647">
    <property type="component" value="Chromosome 3"/>
</dbReference>
<dbReference type="PANTHER" id="PTHR15502">
    <property type="entry name" value="CALCINEURIN-BINDING PROTEIN CABIN 1-RELATED"/>
    <property type="match status" value="1"/>
</dbReference>
<dbReference type="GO" id="GO:0005634">
    <property type="term" value="C:nucleus"/>
    <property type="evidence" value="ECO:0007669"/>
    <property type="project" value="UniProtKB-SubCell"/>
</dbReference>
<evidence type="ECO:0000313" key="5">
    <source>
        <dbReference type="EMBL" id="QLQ79989.1"/>
    </source>
</evidence>
<evidence type="ECO:0000256" key="2">
    <source>
        <dbReference type="ARBA" id="ARBA00007335"/>
    </source>
</evidence>
<dbReference type="GO" id="GO:0006325">
    <property type="term" value="P:chromatin organization"/>
    <property type="evidence" value="ECO:0007669"/>
    <property type="project" value="InterPro"/>
</dbReference>
<feature type="region of interest" description="Disordered" evidence="4">
    <location>
        <begin position="1611"/>
        <end position="1640"/>
    </location>
</feature>
<keyword evidence="6" id="KW-1185">Reference proteome</keyword>
<organism evidence="5 6">
    <name type="scientific">Torulaspora globosa</name>
    <dbReference type="NCBI Taxonomy" id="48254"/>
    <lineage>
        <taxon>Eukaryota</taxon>
        <taxon>Fungi</taxon>
        <taxon>Dikarya</taxon>
        <taxon>Ascomycota</taxon>
        <taxon>Saccharomycotina</taxon>
        <taxon>Saccharomycetes</taxon>
        <taxon>Saccharomycetales</taxon>
        <taxon>Saccharomycetaceae</taxon>
        <taxon>Torulaspora</taxon>
    </lineage>
</organism>
<dbReference type="EMBL" id="CP059269">
    <property type="protein sequence ID" value="QLQ79989.1"/>
    <property type="molecule type" value="Genomic_DNA"/>
</dbReference>
<protein>
    <recommendedName>
        <fullName evidence="7">Histone transcription regulator 3 homolog</fullName>
    </recommendedName>
</protein>
<comment type="subcellular location">
    <subcellularLocation>
        <location evidence="1">Nucleus</location>
    </subcellularLocation>
</comment>
<comment type="similarity">
    <text evidence="2">Belongs to the HIR3 family.</text>
</comment>
<reference evidence="5 6" key="1">
    <citation type="submission" date="2020-06" db="EMBL/GenBank/DDBJ databases">
        <title>The yeast mating-type switching endonuclease HO is a domesticated member of an unorthodox homing genetic element family.</title>
        <authorList>
            <person name="Coughlan A.Y."/>
            <person name="Lombardi L."/>
            <person name="Braun-Galleani S."/>
            <person name="Martos A.R."/>
            <person name="Galeote V."/>
            <person name="Bigey F."/>
            <person name="Dequin S."/>
            <person name="Byrne K.P."/>
            <person name="Wolfe K.H."/>
        </authorList>
    </citation>
    <scope>NUCLEOTIDE SEQUENCE [LARGE SCALE GENOMIC DNA]</scope>
    <source>
        <strain evidence="5 6">CBS2947</strain>
    </source>
</reference>
<proteinExistence type="inferred from homology"/>
<dbReference type="PANTHER" id="PTHR15502:SF7">
    <property type="entry name" value="CALCINEURIN-BINDING PROTEIN CABIN-1"/>
    <property type="match status" value="1"/>
</dbReference>
<dbReference type="InterPro" id="IPR033053">
    <property type="entry name" value="Hir3/CABIN1"/>
</dbReference>
<feature type="region of interest" description="Disordered" evidence="4">
    <location>
        <begin position="305"/>
        <end position="374"/>
    </location>
</feature>
<dbReference type="OrthoDB" id="77564at2759"/>
<dbReference type="GO" id="GO:0031491">
    <property type="term" value="F:nucleosome binding"/>
    <property type="evidence" value="ECO:0007669"/>
    <property type="project" value="TreeGrafter"/>
</dbReference>
<gene>
    <name evidence="5" type="ORF">HG537_0C06380</name>
</gene>
<evidence type="ECO:0000256" key="4">
    <source>
        <dbReference type="SAM" id="MobiDB-lite"/>
    </source>
</evidence>
<evidence type="ECO:0000313" key="6">
    <source>
        <dbReference type="Proteomes" id="UP000510647"/>
    </source>
</evidence>
<sequence>MSAFNALNFTSHDEQLEAEEHSRELQVEESFKIFQGALYDLKAKRFAEADAKFEDLFSMEVLKPNKWGFYKYSSPTLDSLRYLAYRNRGMYYCSYLIENYSRLDPQDIVDYVLKVVENLLESIQHSEADISVTRLLTQIFRSYKSKRLERLILEYELTKRENHLVLLGRKRKGLLPSLMEIVVQYENLLKSIKADELTSRLITEGLVPERVVETVSSASLGQILSRIKKMKTIDEHTMRELDASQVALQECNWEAIATSLKQLVPHVKTSILVTKSTDPYHEVEFPIEAVQFIITEPDKSPLLSTQISEEGEASEGPESTRDLSPSASTLAAPGESGDKTEEATSSAKRPIDDSESQKFVQRSSKRFKEKDQEATEEDALRVHVIFLSDLSAMLGILGLSPPPNIENLSISMIDPDNRDQLPQNDLIGCLKSWNSWHTEIYMRHDIGSASKSSKKSVDSDFLQVNTLLRSNVFGDKIDAMGAFPALDDEGAKSFLDDINKSPMHFQEVRFRLLVRLLSKDDNSGIRPIVDRLWSPRLYDAMEWFLFGVERNLYDFISENMKNHSYLALSVHEMLVNMLGKVCEEITAKKLQGNKSTDLNHQRNQLESEIEKWHALLQLHKTEDKEWSLYFEWSHYCFLQYCCEIIDDRLLAVLTSIEKSLTDRKEDFHAVFPNYHHVPPLHIKAIHSQSRRIRIIRRISIIDTSENDMKDEDEQQNISLLRQVLLLDIYPENEPPAEILEMLRFVSGSPFLLKVKLWEVLFNSSLNREDTQIVFQNYFHVLTFFSKFLTSDRYYGQPIKVRQQLLLITLSSLEDFSSKFSDFILRNGHQYTESIDRSKFDLLMRAFFLFYPVLYFESLSKSDASLKSFFRKATKSSTKMKNAIANLATLLIYFYDKEAATRALPQRNMLTADLIECFHGLLGEFKSCDASEGKLLKLSESLLCQSTDNGSLAPLKQILWCRYHYLIAGDNFQPKQHITKEVPMDKSNSLSLGVYLIKLQSQGRNPMLASGSKAALKPVFDSIIETVGDPTSSGNHVVERNKFLLESYLESPITARIFQEAFTGENCLILTTPNDELQESMDAGLFYVASVQALNLYGTRKKSMQARPSELDSIITMLKTDIIYNTGRFESWYLLGRCYSFIVEDDLMWTSDKLSTIEKKSTIALKQRTAILCYIMSLKLFYAKKIKHVDDYRIIKRVMEALGTELISGSHKPMEKLCFSWRRSQSALLLTDEGELTERKEEDSMLISSFNINQAILFCFHRANLIDDKSSEDSQRNWMNFYHIGRILFKNDRSNFWKQASENILESCRLAVESSAPKDPIIEPHYYLVDVCYKTVKEALASPITMLEILAKDDSFFKQEDTFWKLDNSLTLDYQRKVFYDKVIKLLTFILASDKKKWHHRPKYRIAKILLDEFNNVEGAANEIGTLMSIKSTHKNLVNIWKPDHERPGKHFVYAYQYVMFYLDLLRRIGDFNSIGLVCKKIRRFSSGMAYVNKAAEHATSLYIQCARDRLQLDEKMYMEKILPALNYQHFLRASEQLCETFQVSDYSQETLQALKISYQLKRGNNGIAFDGICLAIFLKFFYLPKCDEFSIDDKSSPEQIQAKELQQEPRQLIISSTTTSRPSSQASSSQKSTIPRKRVSKKDAFDKIRLWVEKIT</sequence>
<dbReference type="GO" id="GO:0000417">
    <property type="term" value="C:HIR complex"/>
    <property type="evidence" value="ECO:0007669"/>
    <property type="project" value="TreeGrafter"/>
</dbReference>
<accession>A0A7H9HRQ2</accession>
<evidence type="ECO:0000256" key="1">
    <source>
        <dbReference type="ARBA" id="ARBA00004123"/>
    </source>
</evidence>
<evidence type="ECO:0008006" key="7">
    <source>
        <dbReference type="Google" id="ProtNLM"/>
    </source>
</evidence>